<evidence type="ECO:0000313" key="1">
    <source>
        <dbReference type="EMBL" id="GAA5508935.1"/>
    </source>
</evidence>
<sequence length="160" mass="18768">MGLFHSWQSSEDRTRDASRFVTNPFEPPAELPTERGVFGDHATLITRRFLYRVIHYQRPFTGTLVYSGWWFRQKVEINGVVVWWKVSWLNISPSVSFTVPAEAWHNSQTTTQSTQPATHENEALPSEPIAGRIEIQFTRGLRIRRFRVWFDQQLVYDELA</sequence>
<dbReference type="Proteomes" id="UP001416858">
    <property type="component" value="Unassembled WGS sequence"/>
</dbReference>
<dbReference type="EMBL" id="BAABRO010000011">
    <property type="protein sequence ID" value="GAA5508935.1"/>
    <property type="molecule type" value="Genomic_DNA"/>
</dbReference>
<gene>
    <name evidence="1" type="ORF">Rcae01_04404</name>
</gene>
<evidence type="ECO:0000313" key="2">
    <source>
        <dbReference type="Proteomes" id="UP001416858"/>
    </source>
</evidence>
<organism evidence="1 2">
    <name type="scientific">Novipirellula caenicola</name>
    <dbReference type="NCBI Taxonomy" id="1536901"/>
    <lineage>
        <taxon>Bacteria</taxon>
        <taxon>Pseudomonadati</taxon>
        <taxon>Planctomycetota</taxon>
        <taxon>Planctomycetia</taxon>
        <taxon>Pirellulales</taxon>
        <taxon>Pirellulaceae</taxon>
        <taxon>Novipirellula</taxon>
    </lineage>
</organism>
<evidence type="ECO:0008006" key="3">
    <source>
        <dbReference type="Google" id="ProtNLM"/>
    </source>
</evidence>
<accession>A0ABP9VUY1</accession>
<proteinExistence type="predicted"/>
<protein>
    <recommendedName>
        <fullName evidence="3">DUF4178 domain-containing protein</fullName>
    </recommendedName>
</protein>
<name>A0ABP9VUY1_9BACT</name>
<comment type="caution">
    <text evidence="1">The sequence shown here is derived from an EMBL/GenBank/DDBJ whole genome shotgun (WGS) entry which is preliminary data.</text>
</comment>
<reference evidence="1 2" key="1">
    <citation type="submission" date="2024-02" db="EMBL/GenBank/DDBJ databases">
        <title>Rhodopirellula caenicola NBRC 110016.</title>
        <authorList>
            <person name="Ichikawa N."/>
            <person name="Katano-Makiyama Y."/>
            <person name="Hidaka K."/>
        </authorList>
    </citation>
    <scope>NUCLEOTIDE SEQUENCE [LARGE SCALE GENOMIC DNA]</scope>
    <source>
        <strain evidence="1 2">NBRC 110016</strain>
    </source>
</reference>
<keyword evidence="2" id="KW-1185">Reference proteome</keyword>